<comment type="caution">
    <text evidence="9">The sequence shown here is derived from an EMBL/GenBank/DDBJ whole genome shotgun (WGS) entry which is preliminary data.</text>
</comment>
<dbReference type="EMBL" id="CAXHTA020000017">
    <property type="protein sequence ID" value="CAL5227587.1"/>
    <property type="molecule type" value="Genomic_DNA"/>
</dbReference>
<name>A0ABP1G710_9CHLO</name>
<keyword evidence="10" id="KW-1185">Reference proteome</keyword>
<comment type="subcellular location">
    <subcellularLocation>
        <location evidence="1">Membrane</location>
        <topology evidence="1">Single-pass membrane protein</topology>
    </subcellularLocation>
</comment>
<keyword evidence="2" id="KW-0812">Transmembrane</keyword>
<dbReference type="InterPro" id="IPR013517">
    <property type="entry name" value="FG-GAP"/>
</dbReference>
<feature type="signal peptide" evidence="7">
    <location>
        <begin position="1"/>
        <end position="22"/>
    </location>
</feature>
<dbReference type="PANTHER" id="PTHR21419:SF23">
    <property type="entry name" value="PROTEIN DEFECTIVE IN EXINE FORMATION 1"/>
    <property type="match status" value="1"/>
</dbReference>
<evidence type="ECO:0000256" key="4">
    <source>
        <dbReference type="ARBA" id="ARBA00022989"/>
    </source>
</evidence>
<feature type="domain" description="DEX1 C-terminal" evidence="8">
    <location>
        <begin position="702"/>
        <end position="814"/>
    </location>
</feature>
<evidence type="ECO:0000256" key="2">
    <source>
        <dbReference type="ARBA" id="ARBA00022692"/>
    </source>
</evidence>
<dbReference type="SUPFAM" id="SSF69318">
    <property type="entry name" value="Integrin alpha N-terminal domain"/>
    <property type="match status" value="1"/>
</dbReference>
<evidence type="ECO:0000256" key="7">
    <source>
        <dbReference type="SAM" id="SignalP"/>
    </source>
</evidence>
<accession>A0ABP1G710</accession>
<dbReference type="InterPro" id="IPR045232">
    <property type="entry name" value="FAM234"/>
</dbReference>
<evidence type="ECO:0000259" key="8">
    <source>
        <dbReference type="Pfam" id="PF23722"/>
    </source>
</evidence>
<evidence type="ECO:0000313" key="10">
    <source>
        <dbReference type="Proteomes" id="UP001497392"/>
    </source>
</evidence>
<evidence type="ECO:0000256" key="5">
    <source>
        <dbReference type="ARBA" id="ARBA00023136"/>
    </source>
</evidence>
<proteinExistence type="predicted"/>
<keyword evidence="5" id="KW-0472">Membrane</keyword>
<sequence>MKARTAVWTTYCLLLCVWQLNGQVSKPIATNDQVDVRSSKYLQRVAEDDVDNAERHAQDEAAPQGQCGTDIALKWMTEVSSSVYATPIIHDLFSDGHKDIVVPSFVHYLEVLDGADGAKAHDDLWPAFHKSDVHASPIMVDFDYDGVLDILLATSNGELLVVKDTGEILGEKLIIPRLRVRKDWFQNLDPDPTDHTHPDLGINPDAQDGTLGEVPLNASDSYRRRWLSDEWPQTLTSNAKGQTHGHGRALLQADGASTQGSFITDEAKQSYKDLFSNPDNEWNAEADSDTDDRGYLADMDNPDTSHLISGDGFSHDDVDDWNEKYAVHYDDHYVDDWRPPPDTIGEFGNDLGWGDESFFEAPHEREKGYVRLDAHILGTPAMGDIDGDGHLEIVVAASYYFDQDYYADVAHKGELEADIDISKYIAGGLVVFNLQTRSVKWQLHLDLSTDTTSFRAHIYGSPTLADLNGDGKLEIILGTSMGFVYVVDCEGRTLQGWPLQMGEVQAQMAVGDINGDGALEVVAVDMHGNVAVLSPDGTELWERHIKSSVTQVPVFGDINGDGVLEVVIGTSSGVVVVLSGISGRDVAPFPFRTHGSLHSQAILVRLVDKHKGLHIVVPSNDGHLYVIDGITGCADTVDVGEMSYATVLADDLDNDGKMDLVLSTMNGNVYCFHTAASYHPLRAWPTPVLGRSGFTARYDWEGVYALASSRQPRDVRGRTLSVRFEVIDKRLRSGTAFNSSRGPYTVSVSLQGVGAADMSIGDQPVIGISTKYQDPGVYTVEIPCPRTRSTATVHLEMVDSNEMVFTDSFALSFHFQFHRLLKWLLVLPFAACAIAVAALPIEQAVAGLPSFMRPAAAAP</sequence>
<dbReference type="InterPro" id="IPR056376">
    <property type="entry name" value="DEX1_C"/>
</dbReference>
<protein>
    <submittedName>
        <fullName evidence="9">G10586 protein</fullName>
    </submittedName>
</protein>
<feature type="chain" id="PRO_5046851790" evidence="7">
    <location>
        <begin position="23"/>
        <end position="859"/>
    </location>
</feature>
<evidence type="ECO:0000256" key="1">
    <source>
        <dbReference type="ARBA" id="ARBA00004167"/>
    </source>
</evidence>
<evidence type="ECO:0000313" key="9">
    <source>
        <dbReference type="EMBL" id="CAL5227587.1"/>
    </source>
</evidence>
<evidence type="ECO:0000256" key="3">
    <source>
        <dbReference type="ARBA" id="ARBA00022729"/>
    </source>
</evidence>
<organism evidence="9 10">
    <name type="scientific">Coccomyxa viridis</name>
    <dbReference type="NCBI Taxonomy" id="1274662"/>
    <lineage>
        <taxon>Eukaryota</taxon>
        <taxon>Viridiplantae</taxon>
        <taxon>Chlorophyta</taxon>
        <taxon>core chlorophytes</taxon>
        <taxon>Trebouxiophyceae</taxon>
        <taxon>Trebouxiophyceae incertae sedis</taxon>
        <taxon>Coccomyxaceae</taxon>
        <taxon>Coccomyxa</taxon>
    </lineage>
</organism>
<keyword evidence="3 7" id="KW-0732">Signal</keyword>
<dbReference type="InterPro" id="IPR015943">
    <property type="entry name" value="WD40/YVTN_repeat-like_dom_sf"/>
</dbReference>
<dbReference type="Gene3D" id="2.130.10.10">
    <property type="entry name" value="YVTN repeat-like/Quinoprotein amine dehydrogenase"/>
    <property type="match status" value="1"/>
</dbReference>
<dbReference type="Pfam" id="PF23722">
    <property type="entry name" value="Beta-sand_DEX1"/>
    <property type="match status" value="1"/>
</dbReference>
<evidence type="ECO:0000256" key="6">
    <source>
        <dbReference type="SAM" id="MobiDB-lite"/>
    </source>
</evidence>
<keyword evidence="4" id="KW-1133">Transmembrane helix</keyword>
<dbReference type="Proteomes" id="UP001497392">
    <property type="component" value="Unassembled WGS sequence"/>
</dbReference>
<reference evidence="9 10" key="1">
    <citation type="submission" date="2024-06" db="EMBL/GenBank/DDBJ databases">
        <authorList>
            <person name="Kraege A."/>
            <person name="Thomma B."/>
        </authorList>
    </citation>
    <scope>NUCLEOTIDE SEQUENCE [LARGE SCALE GENOMIC DNA]</scope>
</reference>
<dbReference type="PANTHER" id="PTHR21419">
    <property type="match status" value="1"/>
</dbReference>
<gene>
    <name evidence="9" type="primary">g10586</name>
    <name evidence="9" type="ORF">VP750_LOCUS9493</name>
</gene>
<dbReference type="Pfam" id="PF13517">
    <property type="entry name" value="FG-GAP_3"/>
    <property type="match status" value="1"/>
</dbReference>
<dbReference type="InterPro" id="IPR028994">
    <property type="entry name" value="Integrin_alpha_N"/>
</dbReference>
<feature type="region of interest" description="Disordered" evidence="6">
    <location>
        <begin position="191"/>
        <end position="216"/>
    </location>
</feature>